<dbReference type="AlphaFoldDB" id="A0A4R1QJ91"/>
<dbReference type="Pfam" id="PF04977">
    <property type="entry name" value="DivIC"/>
    <property type="match status" value="1"/>
</dbReference>
<keyword evidence="1" id="KW-0175">Coiled coil</keyword>
<keyword evidence="3" id="KW-0131">Cell cycle</keyword>
<sequence>MSVLHKNKVTKIQSSYAFEHEKREKKASKRRKVVLLRFSLFAVMLMALSSVFLYALISQSSAIDAKLKAKERLEVKLQMLKKEEEKLNDEIKKLNDDEYIAELARKEYFFSKEGEIIFTTPED</sequence>
<dbReference type="Proteomes" id="UP000295658">
    <property type="component" value="Unassembled WGS sequence"/>
</dbReference>
<name>A0A4R1QJ91_9BACL</name>
<dbReference type="OrthoDB" id="2991180at2"/>
<keyword evidence="2" id="KW-1133">Transmembrane helix</keyword>
<dbReference type="EMBL" id="SLUL01000017">
    <property type="protein sequence ID" value="TCL46100.1"/>
    <property type="molecule type" value="Genomic_DNA"/>
</dbReference>
<proteinExistence type="predicted"/>
<keyword evidence="2" id="KW-0472">Membrane</keyword>
<evidence type="ECO:0000313" key="3">
    <source>
        <dbReference type="EMBL" id="TCL46100.1"/>
    </source>
</evidence>
<keyword evidence="3" id="KW-0132">Cell division</keyword>
<keyword evidence="4" id="KW-1185">Reference proteome</keyword>
<dbReference type="InterPro" id="IPR039076">
    <property type="entry name" value="DivIC"/>
</dbReference>
<reference evidence="3 4" key="1">
    <citation type="submission" date="2019-03" db="EMBL/GenBank/DDBJ databases">
        <title>Genomic Encyclopedia of Type Strains, Phase IV (KMG-IV): sequencing the most valuable type-strain genomes for metagenomic binning, comparative biology and taxonomic classification.</title>
        <authorList>
            <person name="Goeker M."/>
        </authorList>
    </citation>
    <scope>NUCLEOTIDE SEQUENCE [LARGE SCALE GENOMIC DNA]</scope>
    <source>
        <strain evidence="3 4">DSM 24979</strain>
    </source>
</reference>
<keyword evidence="2" id="KW-0812">Transmembrane</keyword>
<gene>
    <name evidence="3" type="ORF">EDD69_11734</name>
</gene>
<organism evidence="3 4">
    <name type="scientific">Thermolongibacillus altinsuensis</name>
    <dbReference type="NCBI Taxonomy" id="575256"/>
    <lineage>
        <taxon>Bacteria</taxon>
        <taxon>Bacillati</taxon>
        <taxon>Bacillota</taxon>
        <taxon>Bacilli</taxon>
        <taxon>Bacillales</taxon>
        <taxon>Anoxybacillaceae</taxon>
        <taxon>Thermolongibacillus</taxon>
    </lineage>
</organism>
<dbReference type="RefSeq" id="WP_132949398.1">
    <property type="nucleotide sequence ID" value="NZ_SLUL01000017.1"/>
</dbReference>
<evidence type="ECO:0000256" key="2">
    <source>
        <dbReference type="SAM" id="Phobius"/>
    </source>
</evidence>
<evidence type="ECO:0000256" key="1">
    <source>
        <dbReference type="SAM" id="Coils"/>
    </source>
</evidence>
<feature type="coiled-coil region" evidence="1">
    <location>
        <begin position="63"/>
        <end position="97"/>
    </location>
</feature>
<feature type="transmembrane region" description="Helical" evidence="2">
    <location>
        <begin position="34"/>
        <end position="57"/>
    </location>
</feature>
<accession>A0A4R1QJ91</accession>
<dbReference type="InterPro" id="IPR007060">
    <property type="entry name" value="FtsL/DivIC"/>
</dbReference>
<evidence type="ECO:0000313" key="4">
    <source>
        <dbReference type="Proteomes" id="UP000295658"/>
    </source>
</evidence>
<dbReference type="GO" id="GO:0051301">
    <property type="term" value="P:cell division"/>
    <property type="evidence" value="ECO:0007669"/>
    <property type="project" value="UniProtKB-KW"/>
</dbReference>
<protein>
    <submittedName>
        <fullName evidence="3">Cell division protein DivIC</fullName>
    </submittedName>
</protein>
<comment type="caution">
    <text evidence="3">The sequence shown here is derived from an EMBL/GenBank/DDBJ whole genome shotgun (WGS) entry which is preliminary data.</text>
</comment>
<dbReference type="PANTHER" id="PTHR40027">
    <property type="entry name" value="CELL DIVISION PROTEIN DIVIC"/>
    <property type="match status" value="1"/>
</dbReference>
<dbReference type="PANTHER" id="PTHR40027:SF1">
    <property type="entry name" value="CELL DIVISION PROTEIN DIVIC"/>
    <property type="match status" value="1"/>
</dbReference>